<gene>
    <name evidence="1" type="ORF">ACFQS8_03745</name>
</gene>
<sequence>MPRLFDSFVMVNWSAASKPATGKDSIWIGALVPDARLRLTFRASNPPTRQAAYEQLKELLTRLTNRGDRVLLGFDFPFGFPNGTSEKLGLKAETPFNAIGDFLNKEMKDKPDNTNNRFALAARMNRLISDGPFPFWGCPKRDELTTLSVKKAREHSPEDMPEFRQTETAMIAKKLGRPQPVWKIAYAGAVGGQTMTGLPYIHKLRDDFADMKLWPFELPLAPLDTETLGNTSIVATEIYPAMIELKVIDTEIRDETIVRIIAEYYADLDEKDRLSPLFAGPEKATNTEKTAISTEEGWILGV</sequence>
<keyword evidence="2" id="KW-1185">Reference proteome</keyword>
<evidence type="ECO:0000313" key="2">
    <source>
        <dbReference type="Proteomes" id="UP001596492"/>
    </source>
</evidence>
<name>A0ABW2IID2_9PROT</name>
<protein>
    <submittedName>
        <fullName evidence="1">Cobalamin biosynthesis protein CbiG</fullName>
    </submittedName>
</protein>
<organism evidence="1 2">
    <name type="scientific">Hirschia litorea</name>
    <dbReference type="NCBI Taxonomy" id="1199156"/>
    <lineage>
        <taxon>Bacteria</taxon>
        <taxon>Pseudomonadati</taxon>
        <taxon>Pseudomonadota</taxon>
        <taxon>Alphaproteobacteria</taxon>
        <taxon>Hyphomonadales</taxon>
        <taxon>Hyphomonadaceae</taxon>
        <taxon>Hirschia</taxon>
    </lineage>
</organism>
<proteinExistence type="predicted"/>
<comment type="caution">
    <text evidence="1">The sequence shown here is derived from an EMBL/GenBank/DDBJ whole genome shotgun (WGS) entry which is preliminary data.</text>
</comment>
<dbReference type="RefSeq" id="WP_382165853.1">
    <property type="nucleotide sequence ID" value="NZ_JBHTBR010000002.1"/>
</dbReference>
<evidence type="ECO:0000313" key="1">
    <source>
        <dbReference type="EMBL" id="MFC7290719.1"/>
    </source>
</evidence>
<dbReference type="Proteomes" id="UP001596492">
    <property type="component" value="Unassembled WGS sequence"/>
</dbReference>
<reference evidence="2" key="1">
    <citation type="journal article" date="2019" name="Int. J. Syst. Evol. Microbiol.">
        <title>The Global Catalogue of Microorganisms (GCM) 10K type strain sequencing project: providing services to taxonomists for standard genome sequencing and annotation.</title>
        <authorList>
            <consortium name="The Broad Institute Genomics Platform"/>
            <consortium name="The Broad Institute Genome Sequencing Center for Infectious Disease"/>
            <person name="Wu L."/>
            <person name="Ma J."/>
        </authorList>
    </citation>
    <scope>NUCLEOTIDE SEQUENCE [LARGE SCALE GENOMIC DNA]</scope>
    <source>
        <strain evidence="2">CCUG 51308</strain>
    </source>
</reference>
<accession>A0ABW2IID2</accession>
<dbReference type="EMBL" id="JBHTBR010000002">
    <property type="protein sequence ID" value="MFC7290719.1"/>
    <property type="molecule type" value="Genomic_DNA"/>
</dbReference>